<sequence>MATPQPPTPTPYILRLPGEIRNQIYSNLILSPVTVPIYQVKKDTDAETTTLASTLIPLLQTCRQIHLEASSLFYSHAQFALPPNASQAPHQIQTNVLFRGFLDRIVPRNAALIRHLVVPFPVDPEALVHAHLKRGGDAVYGDEEGTYGNYRSLVPALAARCPGLETVEFDVRWNNTWVRLLSPHTATVRAMLGRVDGELRAAFPRLKKVGVCLSGPARTWNAAGQFYQRAEEGMAQGEWEWVREALGEGMGWEVTFAEDDLEGTQREGWRSRSGWAASWYPPEPRHAFMVLYGAPNWAIQSEMHDQWTRLDVAKAYVRLGAAWVRSPTKAAQDREEAIEWRRWRRTMLAHAAPVGSSRKGNLKKGVGRFLGSRQRG</sequence>
<dbReference type="AlphaFoldDB" id="A0AAN6PEE4"/>
<proteinExistence type="predicted"/>
<gene>
    <name evidence="1" type="ORF">C8A01DRAFT_16610</name>
</gene>
<evidence type="ECO:0000313" key="1">
    <source>
        <dbReference type="EMBL" id="KAK4039422.1"/>
    </source>
</evidence>
<comment type="caution">
    <text evidence="1">The sequence shown here is derived from an EMBL/GenBank/DDBJ whole genome shotgun (WGS) entry which is preliminary data.</text>
</comment>
<protein>
    <submittedName>
        <fullName evidence="1">Uncharacterized protein</fullName>
    </submittedName>
</protein>
<reference evidence="2" key="1">
    <citation type="journal article" date="2023" name="Mol. Phylogenet. Evol.">
        <title>Genome-scale phylogeny and comparative genomics of the fungal order Sordariales.</title>
        <authorList>
            <person name="Hensen N."/>
            <person name="Bonometti L."/>
            <person name="Westerberg I."/>
            <person name="Brannstrom I.O."/>
            <person name="Guillou S."/>
            <person name="Cros-Aarteil S."/>
            <person name="Calhoun S."/>
            <person name="Haridas S."/>
            <person name="Kuo A."/>
            <person name="Mondo S."/>
            <person name="Pangilinan J."/>
            <person name="Riley R."/>
            <person name="LaButti K."/>
            <person name="Andreopoulos B."/>
            <person name="Lipzen A."/>
            <person name="Chen C."/>
            <person name="Yan M."/>
            <person name="Daum C."/>
            <person name="Ng V."/>
            <person name="Clum A."/>
            <person name="Steindorff A."/>
            <person name="Ohm R.A."/>
            <person name="Martin F."/>
            <person name="Silar P."/>
            <person name="Natvig D.O."/>
            <person name="Lalanne C."/>
            <person name="Gautier V."/>
            <person name="Ament-Velasquez S.L."/>
            <person name="Kruys A."/>
            <person name="Hutchinson M.I."/>
            <person name="Powell A.J."/>
            <person name="Barry K."/>
            <person name="Miller A.N."/>
            <person name="Grigoriev I.V."/>
            <person name="Debuchy R."/>
            <person name="Gladieux P."/>
            <person name="Hiltunen Thoren M."/>
            <person name="Johannesson H."/>
        </authorList>
    </citation>
    <scope>NUCLEOTIDE SEQUENCE [LARGE SCALE GENOMIC DNA]</scope>
    <source>
        <strain evidence="2">CBS 284.82</strain>
    </source>
</reference>
<accession>A0AAN6PEE4</accession>
<evidence type="ECO:0000313" key="2">
    <source>
        <dbReference type="Proteomes" id="UP001303115"/>
    </source>
</evidence>
<dbReference type="InterPro" id="IPR038883">
    <property type="entry name" value="AN11006-like"/>
</dbReference>
<organism evidence="1 2">
    <name type="scientific">Parachaetomium inaequale</name>
    <dbReference type="NCBI Taxonomy" id="2588326"/>
    <lineage>
        <taxon>Eukaryota</taxon>
        <taxon>Fungi</taxon>
        <taxon>Dikarya</taxon>
        <taxon>Ascomycota</taxon>
        <taxon>Pezizomycotina</taxon>
        <taxon>Sordariomycetes</taxon>
        <taxon>Sordariomycetidae</taxon>
        <taxon>Sordariales</taxon>
        <taxon>Chaetomiaceae</taxon>
        <taxon>Parachaetomium</taxon>
    </lineage>
</organism>
<dbReference type="Proteomes" id="UP001303115">
    <property type="component" value="Unassembled WGS sequence"/>
</dbReference>
<keyword evidence="2" id="KW-1185">Reference proteome</keyword>
<name>A0AAN6PEE4_9PEZI</name>
<dbReference type="PANTHER" id="PTHR42085:SF4">
    <property type="entry name" value="F-BOX DOMAIN-CONTAINING PROTEIN"/>
    <property type="match status" value="1"/>
</dbReference>
<dbReference type="EMBL" id="MU854401">
    <property type="protein sequence ID" value="KAK4039422.1"/>
    <property type="molecule type" value="Genomic_DNA"/>
</dbReference>
<dbReference type="PANTHER" id="PTHR42085">
    <property type="entry name" value="F-BOX DOMAIN-CONTAINING PROTEIN"/>
    <property type="match status" value="1"/>
</dbReference>